<evidence type="ECO:0000256" key="2">
    <source>
        <dbReference type="ARBA" id="ARBA00006432"/>
    </source>
</evidence>
<dbReference type="SUPFAM" id="SSF56801">
    <property type="entry name" value="Acetyl-CoA synthetase-like"/>
    <property type="match status" value="3"/>
</dbReference>
<reference evidence="10" key="1">
    <citation type="journal article" date="2019" name="Int. J. Syst. Evol. Microbiol.">
        <title>The Global Catalogue of Microorganisms (GCM) 10K type strain sequencing project: providing services to taxonomists for standard genome sequencing and annotation.</title>
        <authorList>
            <consortium name="The Broad Institute Genomics Platform"/>
            <consortium name="The Broad Institute Genome Sequencing Center for Infectious Disease"/>
            <person name="Wu L."/>
            <person name="Ma J."/>
        </authorList>
    </citation>
    <scope>NUCLEOTIDE SEQUENCE [LARGE SCALE GENOMIC DNA]</scope>
    <source>
        <strain evidence="10">KCTC 12907</strain>
    </source>
</reference>
<dbReference type="SUPFAM" id="SSF52777">
    <property type="entry name" value="CoA-dependent acyltransferases"/>
    <property type="match status" value="4"/>
</dbReference>
<keyword evidence="6" id="KW-0045">Antibiotic biosynthesis</keyword>
<dbReference type="PANTHER" id="PTHR45527:SF1">
    <property type="entry name" value="FATTY ACID SYNTHASE"/>
    <property type="match status" value="1"/>
</dbReference>
<evidence type="ECO:0000313" key="10">
    <source>
        <dbReference type="Proteomes" id="UP001596378"/>
    </source>
</evidence>
<comment type="cofactor">
    <cofactor evidence="1">
        <name>pantetheine 4'-phosphate</name>
        <dbReference type="ChEBI" id="CHEBI:47942"/>
    </cofactor>
</comment>
<dbReference type="PROSITE" id="PS00455">
    <property type="entry name" value="AMP_BINDING"/>
    <property type="match status" value="3"/>
</dbReference>
<evidence type="ECO:0000256" key="3">
    <source>
        <dbReference type="ARBA" id="ARBA00022450"/>
    </source>
</evidence>
<dbReference type="Proteomes" id="UP001596378">
    <property type="component" value="Unassembled WGS sequence"/>
</dbReference>
<dbReference type="InterPro" id="IPR020806">
    <property type="entry name" value="PKS_PP-bd"/>
</dbReference>
<dbReference type="CDD" id="cd19531">
    <property type="entry name" value="LCL_NRPS-like"/>
    <property type="match status" value="2"/>
</dbReference>
<dbReference type="InterPro" id="IPR042099">
    <property type="entry name" value="ANL_N_sf"/>
</dbReference>
<dbReference type="Gene3D" id="3.30.300.30">
    <property type="match status" value="3"/>
</dbReference>
<dbReference type="Gene3D" id="2.30.38.10">
    <property type="entry name" value="Luciferase, Domain 3"/>
    <property type="match status" value="1"/>
</dbReference>
<dbReference type="InterPro" id="IPR000873">
    <property type="entry name" value="AMP-dep_synth/lig_dom"/>
</dbReference>
<evidence type="ECO:0000256" key="7">
    <source>
        <dbReference type="ARBA" id="ARBA00023268"/>
    </source>
</evidence>
<dbReference type="RefSeq" id="WP_378051422.1">
    <property type="nucleotide sequence ID" value="NZ_JBHMDN010000034.1"/>
</dbReference>
<dbReference type="Pfam" id="PF00668">
    <property type="entry name" value="Condensation"/>
    <property type="match status" value="2"/>
</dbReference>
<dbReference type="InterPro" id="IPR036736">
    <property type="entry name" value="ACP-like_sf"/>
</dbReference>
<evidence type="ECO:0000256" key="5">
    <source>
        <dbReference type="ARBA" id="ARBA00022737"/>
    </source>
</evidence>
<proteinExistence type="inferred from homology"/>
<protein>
    <submittedName>
        <fullName evidence="9">Amino acid adenylation domain-containing protein</fullName>
    </submittedName>
</protein>
<dbReference type="InterPro" id="IPR025110">
    <property type="entry name" value="AMP-bd_C"/>
</dbReference>
<dbReference type="InterPro" id="IPR006162">
    <property type="entry name" value="Ppantetheine_attach_site"/>
</dbReference>
<organism evidence="9 10">
    <name type="scientific">Cohnella cellulosilytica</name>
    <dbReference type="NCBI Taxonomy" id="986710"/>
    <lineage>
        <taxon>Bacteria</taxon>
        <taxon>Bacillati</taxon>
        <taxon>Bacillota</taxon>
        <taxon>Bacilli</taxon>
        <taxon>Bacillales</taxon>
        <taxon>Paenibacillaceae</taxon>
        <taxon>Cohnella</taxon>
    </lineage>
</organism>
<dbReference type="InterPro" id="IPR001242">
    <property type="entry name" value="Condensation_dom"/>
</dbReference>
<dbReference type="Gene3D" id="3.30.559.30">
    <property type="entry name" value="Nonribosomal peptide synthetase, condensation domain"/>
    <property type="match status" value="2"/>
</dbReference>
<dbReference type="NCBIfam" id="TIGR01733">
    <property type="entry name" value="AA-adenyl-dom"/>
    <property type="match status" value="2"/>
</dbReference>
<dbReference type="PANTHER" id="PTHR45527">
    <property type="entry name" value="NONRIBOSOMAL PEPTIDE SYNTHETASE"/>
    <property type="match status" value="1"/>
</dbReference>
<dbReference type="Gene3D" id="3.30.559.10">
    <property type="entry name" value="Chloramphenicol acetyltransferase-like domain"/>
    <property type="match status" value="2"/>
</dbReference>
<dbReference type="CDD" id="cd05930">
    <property type="entry name" value="A_NRPS"/>
    <property type="match status" value="2"/>
</dbReference>
<dbReference type="Gene3D" id="1.10.1200.10">
    <property type="entry name" value="ACP-like"/>
    <property type="match status" value="2"/>
</dbReference>
<dbReference type="PROSITE" id="PS50075">
    <property type="entry name" value="CARRIER"/>
    <property type="match status" value="3"/>
</dbReference>
<dbReference type="InterPro" id="IPR023213">
    <property type="entry name" value="CAT-like_dom_sf"/>
</dbReference>
<accession>A0ABW2F8I9</accession>
<dbReference type="Gene3D" id="3.40.50.12780">
    <property type="entry name" value="N-terminal domain of ligase-like"/>
    <property type="match status" value="2"/>
</dbReference>
<dbReference type="InterPro" id="IPR020845">
    <property type="entry name" value="AMP-binding_CS"/>
</dbReference>
<dbReference type="Pfam" id="PF00501">
    <property type="entry name" value="AMP-binding"/>
    <property type="match status" value="3"/>
</dbReference>
<evidence type="ECO:0000259" key="8">
    <source>
        <dbReference type="PROSITE" id="PS50075"/>
    </source>
</evidence>
<evidence type="ECO:0000256" key="6">
    <source>
        <dbReference type="ARBA" id="ARBA00023194"/>
    </source>
</evidence>
<dbReference type="Pfam" id="PF13193">
    <property type="entry name" value="AMP-binding_C"/>
    <property type="match status" value="2"/>
</dbReference>
<gene>
    <name evidence="9" type="ORF">ACFQMJ_13400</name>
</gene>
<dbReference type="NCBIfam" id="NF003417">
    <property type="entry name" value="PRK04813.1"/>
    <property type="match status" value="5"/>
</dbReference>
<dbReference type="SMART" id="SM00823">
    <property type="entry name" value="PKS_PP"/>
    <property type="match status" value="3"/>
</dbReference>
<dbReference type="InterPro" id="IPR045851">
    <property type="entry name" value="AMP-bd_C_sf"/>
</dbReference>
<sequence length="3046" mass="335754">MKPFTQLAEMLESAAGSGKGIVFIHKKSESRLTYRQLYEEGLALAARLLDQGWQAREEVVIRIDDPRAFVTAFWGCLLGGWIPVPVTAGGSEESRAKLLQVWDTLNRPRLLADRAGLAEAEETIGADRLNGSLYALELERLQPESGGNRPNGLPYRAAAEELAFLQFSSGSTGEPKGVMLTHGNLLSNMKAIVSRSGTTADDSSLSWMPLTHDMGLIGFHLAPIYAGMEQYLMQPAQFMLDPMLWLSKANEHRITSIASPNFGYKHFLGCFKPKEAEGWDLSCIRLIFNGAEPISAEWADKFTAALAPSGLRAEAMFPVYGMAEATLAVTFPPVGEPLVPVPVDPRTLRVGDEARLARRDDEAAIVFVDVGYPVEDCEVSIRDEADGELADGLTGHILIRGRNVTSGYYNAPQQTRQAFAPGGWLRTGDLGFMREGRLVITGRYKDIIFVRGQNVYPHDLEKRVESIEGIGYGKAAACGAPHPDSGEEEIVVFVQHRGKLEKFVRLADQVKRRLARETGFDIGLVLPIRNIPRTTSGKIQRYKLADRLRAGEWDETLRELAGLIHAGSGEEDNVALPEDDTPEMAELKRLWREALGAADVRSDDHFQERGGNSLKAALLLASIRQHWGIELSLRDLFEYATPRLLLGKIRQSAGVPQPTDAPELPELSELPALDGAAAESYPASVAQTRMAFVDQAEEIGCAYQIPVALAIEGALRPDAVRSAIEQLIRRHATLRTAYRWEEGELVQQVFSAESVRFELSVFPARTELPADAVTLANAEAKAMLAPFDLGRPFPIRAGLWTDGANRHALLLNVHHVASDGIGMNVLMQEFSALLNGEVLPSPGKPYAAFSEWERHRRDAKPDSEAYWRKELELPAPPLDWPDAAVRPDKRSFRGGTVRLELSSELMRRWRKPLQQSHRTVASLLLALHSAIVSRFSGSRSFSVGILLAGRTHPETLNMVGMFNNYVPVRMTVDGALNFHELWGRTGDQLWDALSHADVPYEQLIEWSGRGVDRSRNPLFDTMLVYHNQAQQSRASFEAAGCRFEQVPVETGTAKLDLKLDVYPEPTGALSCVWEYNDELFRRETVERMARHFLRLAERVVDEPERALNDISLLSEAERRQVTETFNATETPFPAELTLPELFRRQAGRTPNRVAAVFEAERLTYRELEARANHVARRLLARGLRSGEPVGLMTERSPAMLAGVLGILQAGGAYVPLPPDFPAERLRYMADNAGIRIVCAQASGLDAAAEACPSAELIDLDECWKPAGAVGNGESLTAAPREISPAEPGASFAAEPDGAPYVAVSPEQTAYILYTSGSTGRPKGVMIRHRSVINRLNWMQRTYALGEQDVILQKTPYSFDVSVWELFWWMLSGSSSAFLAPRAEKDPGQLMEAIAKNGVTTMHFVPSMLAAFLEAAQGEQSEALREKLGTLRYVFASGEALHKAHVDKFYALLRRAGLGGTKLVNLYGPTEATVDVTAYDCAPDSELEYVPIGRPIDNTAIYIVGEGDQAQPIGVPGELCIAGVQLASGYANQPELTAERFVANPFVPGTRMYRTGDRARWTADGQLEYLGRIDDQVKIRGYRIELGEIERTLLGHEAVSEAAVTAADDGTGGKRLVAYIVADRPCTSGELRKHCGERLPDYMIPALFAQLERMPLTASGKADRKALPAPEAEMETGVAYAAPTTETERRLAAMWGELLQREQVGIDDDFFAIGGHSLKAAMLAARLHKEFGLRLAMRDIFRYPTLRALARYMEQAAAAGGDDKYERIPRVAHQARYPLSSAQNRLFVLQAMDAQSTAYHLPTAIRIAGPLDRAKLLLAVRMLSERHETLRTSFEWSDGIPIQRISGEPIAEIEYEIEPEADPDACLREFVRPFDLSESPLLRVKLVRRTEQDHLLLLDMHHLIADGVSTAALAEQFVRLYEGERLAVLPVQYKDYAAWQAEWLGSDECRAQERYWLEQLSGAVPTLDLPTDYARPARLDYEGDSLTVILDAARTRELKELSSRTGATLYMALLGLFATLLQRYSGQPEIWIGSPTAGRPHADLADLVGMFVNTVVLRNRFDGSRTFVELLENVKGTVIGALDHERYPFEELVDKLGVRRDTSRNPLFDAMFILQNTGIGEVGTAETRFEPLDPRKTTAKFDLTLEVAERNGVLACCFEYRTSLFRRETVERMARHFLRLAEQVLSEPEQALNDISLLSEAERRQVTETFNATEAPFPAELTLPELFRRQAGRTPDRIAAVFEAERLTYRELEARANRVARRLLARGLRSGEPVGLMTERSPAMLAGVLGILQAGGAYVPLPPDFPAERLRYMADNAGIRIVCAQAGAFEAAAEACPGAELVDLDGVAENGESLAAEAREISAAEPGASWAAEPDGAPYIAVSPEQTAYILYTSGSTGRPKGVMIRHRSVINRLNWMQRTYTLGEQDVILQKTPYSFDVSVWELFWWMLSGSCAAFLAPGAEKDPGQLMKAIEANGVTTMHFVPSMLAAFLEAAQGEQSEALREKLGTLRYVFASGEALHKAHVDKFYALLRRAGLSGTKLVNLYGPTEATVDVTAYECEPDSKLDYVSIGRPIDNTAIYIVGEDDQAQPIGVPGELCIAGVQLASGYANQPELTAERFVANPFVPGTRMYRTGDRARWTADGQIEYLGRIDDQVKIRGYRIELGEIERMLLGHEAVSEAAVTAADDGTGGKRLVAYIVADRACTSGELRKHCGERLPDYMIPAVFAQLERMPLTASGKADRKALPAPEAEMETGVAYAAPTTETERRLAEMWAELLQREQVGIDDNFFELGGNSLLLLRMHKELETVYPGLLTVTDLFAYPTVSKLAGKLSEGASAPTTVPVVPIRVPERARPLDRHARQGDLLRLPLNSQTVRHLEQIGELEDADSELAAIAIWAVLLAQAFRQPRYDLLLCGISGGAGIAAVDLNAAKGYPELLRSIRETRLQAAPPYPALVRPEGEAAAIVPLYRGSYSPAAPEPWLTAADLTIGLSGAGAEKTLLAEYDAGKIDKEKVKELLQSFPIWCRRMAVEAQAKEQTAAAGVRERRE</sequence>
<evidence type="ECO:0000256" key="4">
    <source>
        <dbReference type="ARBA" id="ARBA00022553"/>
    </source>
</evidence>
<dbReference type="EMBL" id="JBHTAI010000007">
    <property type="protein sequence ID" value="MFC7149527.1"/>
    <property type="molecule type" value="Genomic_DNA"/>
</dbReference>
<comment type="similarity">
    <text evidence="2">Belongs to the ATP-dependent AMP-binding enzyme family.</text>
</comment>
<keyword evidence="7" id="KW-0511">Multifunctional enzyme</keyword>
<keyword evidence="4" id="KW-0597">Phosphoprotein</keyword>
<evidence type="ECO:0000256" key="1">
    <source>
        <dbReference type="ARBA" id="ARBA00001957"/>
    </source>
</evidence>
<dbReference type="PROSITE" id="PS00012">
    <property type="entry name" value="PHOSPHOPANTETHEINE"/>
    <property type="match status" value="1"/>
</dbReference>
<comment type="caution">
    <text evidence="9">The sequence shown here is derived from an EMBL/GenBank/DDBJ whole genome shotgun (WGS) entry which is preliminary data.</text>
</comment>
<name>A0ABW2F8I9_9BACL</name>
<feature type="domain" description="Carrier" evidence="8">
    <location>
        <begin position="1681"/>
        <end position="1756"/>
    </location>
</feature>
<dbReference type="Pfam" id="PF00550">
    <property type="entry name" value="PP-binding"/>
    <property type="match status" value="3"/>
</dbReference>
<keyword evidence="10" id="KW-1185">Reference proteome</keyword>
<dbReference type="InterPro" id="IPR009081">
    <property type="entry name" value="PP-bd_ACP"/>
</dbReference>
<keyword evidence="3" id="KW-0596">Phosphopantetheine</keyword>
<dbReference type="Gene3D" id="3.40.50.1820">
    <property type="entry name" value="alpha/beta hydrolase"/>
    <property type="match status" value="1"/>
</dbReference>
<feature type="domain" description="Carrier" evidence="8">
    <location>
        <begin position="2759"/>
        <end position="2834"/>
    </location>
</feature>
<feature type="domain" description="Carrier" evidence="8">
    <location>
        <begin position="578"/>
        <end position="653"/>
    </location>
</feature>
<dbReference type="InterPro" id="IPR010071">
    <property type="entry name" value="AA_adenyl_dom"/>
</dbReference>
<evidence type="ECO:0000313" key="9">
    <source>
        <dbReference type="EMBL" id="MFC7149527.1"/>
    </source>
</evidence>
<dbReference type="SUPFAM" id="SSF47336">
    <property type="entry name" value="ACP-like"/>
    <property type="match status" value="3"/>
</dbReference>
<dbReference type="Gene3D" id="3.40.50.980">
    <property type="match status" value="2"/>
</dbReference>
<dbReference type="InterPro" id="IPR029058">
    <property type="entry name" value="AB_hydrolase_fold"/>
</dbReference>
<keyword evidence="5" id="KW-0677">Repeat</keyword>